<gene>
    <name evidence="5" type="ORF">LAZ67_22002387</name>
</gene>
<organism evidence="5 6">
    <name type="scientific">Cordylochernes scorpioides</name>
    <dbReference type="NCBI Taxonomy" id="51811"/>
    <lineage>
        <taxon>Eukaryota</taxon>
        <taxon>Metazoa</taxon>
        <taxon>Ecdysozoa</taxon>
        <taxon>Arthropoda</taxon>
        <taxon>Chelicerata</taxon>
        <taxon>Arachnida</taxon>
        <taxon>Pseudoscorpiones</taxon>
        <taxon>Cheliferoidea</taxon>
        <taxon>Chernetidae</taxon>
        <taxon>Cordylochernes</taxon>
    </lineage>
</organism>
<keyword evidence="4" id="KW-0966">Cell projection</keyword>
<name>A0ABY6LS19_9ARAC</name>
<dbReference type="Pfam" id="PF10498">
    <property type="entry name" value="IFT57"/>
    <property type="match status" value="1"/>
</dbReference>
<comment type="subcellular location">
    <subcellularLocation>
        <location evidence="1">Cell projection</location>
        <location evidence="1">Cilium</location>
    </subcellularLocation>
</comment>
<dbReference type="EMBL" id="CP092884">
    <property type="protein sequence ID" value="UYV83131.1"/>
    <property type="molecule type" value="Genomic_DNA"/>
</dbReference>
<dbReference type="Proteomes" id="UP001235939">
    <property type="component" value="Chromosome 22"/>
</dbReference>
<accession>A0ABY6LS19</accession>
<evidence type="ECO:0000256" key="3">
    <source>
        <dbReference type="ARBA" id="ARBA00023069"/>
    </source>
</evidence>
<proteinExistence type="inferred from homology"/>
<evidence type="ECO:0000256" key="1">
    <source>
        <dbReference type="ARBA" id="ARBA00004138"/>
    </source>
</evidence>
<evidence type="ECO:0000256" key="4">
    <source>
        <dbReference type="ARBA" id="ARBA00023273"/>
    </source>
</evidence>
<reference evidence="5 6" key="1">
    <citation type="submission" date="2022-03" db="EMBL/GenBank/DDBJ databases">
        <title>A chromosomal length assembly of Cordylochernes scorpioides.</title>
        <authorList>
            <person name="Zeh D."/>
            <person name="Zeh J."/>
        </authorList>
    </citation>
    <scope>NUCLEOTIDE SEQUENCE [LARGE SCALE GENOMIC DNA]</scope>
    <source>
        <strain evidence="5">IN4F17</strain>
        <tissue evidence="5">Whole Body</tissue>
    </source>
</reference>
<sequence>MGEEKRRELDQLVEASPGQAFISYLIMEDLLDKIKLLQSKDDSKEPLKTRPLNRHYFVLPTNPGEQFFTMVTLATWLIRRCGQHIEPPQELDDPNATISNILDILRKMNVAITFPPSRLKPGHGSEVLFILDRLADLALRHTHFSWKLAVHEKEEEVAATEEMEEHLVDRVEEEMMEEVDDDDEEDEDSTYLNFEMINKSSRHVIHVVQAMIIMRCVGQEVARPEDILESAVDQTEWRLEVERVLPQLKVVVHADSKDWRSHLEQLQAQRKDMAESLNRATTQLDRVATEAGRALEKLNSRERYLNQQLEAPLAELRTAQERLSAAKDRYRAVSGGVVERSRTLAQDLMVVVWQLTEELEQVKSEMEEQGSSMTDGTPLVKVRKALAQLKADISQMNVRIGVANHTLLQARLKEKGNQQRAASTPVDLVF</sequence>
<keyword evidence="6" id="KW-1185">Reference proteome</keyword>
<evidence type="ECO:0000256" key="2">
    <source>
        <dbReference type="ARBA" id="ARBA00009415"/>
    </source>
</evidence>
<dbReference type="InterPro" id="IPR019530">
    <property type="entry name" value="Intra-flagellar_transport_57"/>
</dbReference>
<evidence type="ECO:0000313" key="5">
    <source>
        <dbReference type="EMBL" id="UYV83131.1"/>
    </source>
</evidence>
<comment type="similarity">
    <text evidence="2">Belongs to the IFT57 family.</text>
</comment>
<evidence type="ECO:0000313" key="6">
    <source>
        <dbReference type="Proteomes" id="UP001235939"/>
    </source>
</evidence>
<dbReference type="PANTHER" id="PTHR16011">
    <property type="entry name" value="IFT57/HIPPI"/>
    <property type="match status" value="1"/>
</dbReference>
<protein>
    <submittedName>
        <fullName evidence="5">IFT57</fullName>
    </submittedName>
</protein>
<dbReference type="PANTHER" id="PTHR16011:SF0">
    <property type="entry name" value="INTRAFLAGELLAR TRANSPORT PROTEIN 57 HOMOLOG"/>
    <property type="match status" value="1"/>
</dbReference>
<keyword evidence="3" id="KW-0969">Cilium</keyword>